<dbReference type="AlphaFoldDB" id="A0A096PET5"/>
<accession>A0A096PET5</accession>
<organism evidence="2">
    <name type="scientific">Fusarium pseudograminearum CS5834</name>
    <dbReference type="NCBI Taxonomy" id="1318459"/>
    <lineage>
        <taxon>Eukaryota</taxon>
        <taxon>Fungi</taxon>
        <taxon>Dikarya</taxon>
        <taxon>Ascomycota</taxon>
        <taxon>Pezizomycotina</taxon>
        <taxon>Sordariomycetes</taxon>
        <taxon>Hypocreomycetidae</taxon>
        <taxon>Hypocreales</taxon>
        <taxon>Nectriaceae</taxon>
        <taxon>Fusarium</taxon>
    </lineage>
</organism>
<evidence type="ECO:0000313" key="2">
    <source>
        <dbReference type="EMBL" id="CEG03596.1"/>
    </source>
</evidence>
<gene>
    <name evidence="2" type="ORF">BN849_0126030</name>
</gene>
<evidence type="ECO:0000256" key="1">
    <source>
        <dbReference type="SAM" id="MobiDB-lite"/>
    </source>
</evidence>
<reference evidence="2" key="1">
    <citation type="submission" date="2013-05" db="EMBL/GenBank/DDBJ databases">
        <title>Draft genome sequences of six wheat associated Fusarium spp. isolates.</title>
        <authorList>
            <person name="Moolhuijzen P.M."/>
            <person name="Manners J.M."/>
            <person name="Wilcox S."/>
            <person name="Bellgard M.I."/>
            <person name="Gardiner D.M."/>
        </authorList>
    </citation>
    <scope>NUCLEOTIDE SEQUENCE</scope>
    <source>
        <strain evidence="2">CS5834</strain>
        <strain evidence="2">CS5834</strain>
    </source>
</reference>
<feature type="region of interest" description="Disordered" evidence="1">
    <location>
        <begin position="202"/>
        <end position="247"/>
    </location>
</feature>
<comment type="caution">
    <text evidence="2">The sequence shown here is derived from an EMBL/GenBank/DDBJ whole genome shotgun (WGS) entry which is preliminary data.</text>
</comment>
<feature type="compositionally biased region" description="Acidic residues" evidence="1">
    <location>
        <begin position="203"/>
        <end position="217"/>
    </location>
</feature>
<dbReference type="EMBL" id="CBMF010001348">
    <property type="protein sequence ID" value="CEG03596.1"/>
    <property type="molecule type" value="Genomic_DNA"/>
</dbReference>
<sequence length="613" mass="70692">MVWLAPHHINWITGQLTLEVLLNIYMERNPLQAELATPSTITLLATGNIAAERYIHQQLAAIPQGRESTADLHLSQLQPTRGIDTLQYSLDFNTAVAASPPSAAIQARIIRSLTSAFHKIARAYNIYILIKLESQWSLLQRKGQGQGATQRPHPLPPIAKLHWLIQRAKQPESYIPTAYDIELAFIEAFGLYYPTREQREREAGEEELYSDSDDDDNNNNPVRGATIRSGSRPPRRPQLPYWMTSRTNKPPLQDSWSLFVFDRLFKSADSEQGRSSPSWNNLDFLILYRRYKTLFQSTLSRYSVDFDIEMRRRIRYFIRLTFEGDVTKPVTFSKQQKYTKLPQFFRIKMFAPYFYNPTQNRKIKPTQRRGLGPITAARNLSDQVVSLPTPQELCTFAQSLTEPELLQLGAQLAVNRKEWRSICRQASSADREEAKRLIAIDYSRNYRDLAQRVDRFTKLVSSWQGQWAVKNAGRQPAEHDHYTDLLRVPNDQPRGSRPYSTDQLGQYRPHLLTADRPILIPPTYSYLEETGGQLQKLLEALPQRHRPESHPKLLRELGQKLTEQSLGRHRPQILLTWLPTLLPGRSDTPNAQQGENLLQQFLSQVSPPERHID</sequence>
<proteinExistence type="predicted"/>
<name>A0A096PET5_FUSPS</name>
<protein>
    <submittedName>
        <fullName evidence="2">WGS project CBMF000000000 data, contig CS5834_c001357</fullName>
    </submittedName>
</protein>